<accession>A0A815U7W2</accession>
<evidence type="ECO:0000256" key="1">
    <source>
        <dbReference type="SAM" id="Coils"/>
    </source>
</evidence>
<dbReference type="InterPro" id="IPR049016">
    <property type="entry name" value="MYO6_lever"/>
</dbReference>
<dbReference type="Gene3D" id="6.10.220.10">
    <property type="match status" value="1"/>
</dbReference>
<dbReference type="Proteomes" id="UP000663854">
    <property type="component" value="Unassembled WGS sequence"/>
</dbReference>
<dbReference type="EMBL" id="CAJNOL010002541">
    <property type="protein sequence ID" value="CAF1510377.1"/>
    <property type="molecule type" value="Genomic_DNA"/>
</dbReference>
<evidence type="ECO:0000313" key="6">
    <source>
        <dbReference type="Proteomes" id="UP000663870"/>
    </source>
</evidence>
<evidence type="ECO:0000313" key="4">
    <source>
        <dbReference type="EMBL" id="CAF0970423.1"/>
    </source>
</evidence>
<gene>
    <name evidence="5" type="ORF">JXQ802_LOCUS40958</name>
    <name evidence="4" type="ORF">PYM288_LOCUS13081</name>
</gene>
<feature type="coiled-coil region" evidence="1">
    <location>
        <begin position="92"/>
        <end position="119"/>
    </location>
</feature>
<organism evidence="5 6">
    <name type="scientific">Rotaria sordida</name>
    <dbReference type="NCBI Taxonomy" id="392033"/>
    <lineage>
        <taxon>Eukaryota</taxon>
        <taxon>Metazoa</taxon>
        <taxon>Spiralia</taxon>
        <taxon>Gnathifera</taxon>
        <taxon>Rotifera</taxon>
        <taxon>Eurotatoria</taxon>
        <taxon>Bdelloidea</taxon>
        <taxon>Philodinida</taxon>
        <taxon>Philodinidae</taxon>
        <taxon>Rotaria</taxon>
    </lineage>
</organism>
<name>A0A815U7W2_9BILA</name>
<comment type="caution">
    <text evidence="5">The sequence shown here is derived from an EMBL/GenBank/DDBJ whole genome shotgun (WGS) entry which is preliminary data.</text>
</comment>
<keyword evidence="6" id="KW-1185">Reference proteome</keyword>
<feature type="coiled-coil region" evidence="1">
    <location>
        <begin position="150"/>
        <end position="198"/>
    </location>
</feature>
<dbReference type="CDD" id="cd21759">
    <property type="entry name" value="CBD_MYO6-like"/>
    <property type="match status" value="1"/>
</dbReference>
<dbReference type="Pfam" id="PF21521">
    <property type="entry name" value="MYO6_lever"/>
    <property type="match status" value="1"/>
</dbReference>
<keyword evidence="1" id="KW-0175">Coiled coil</keyword>
<dbReference type="AlphaFoldDB" id="A0A815U7W2"/>
<reference evidence="5" key="1">
    <citation type="submission" date="2021-02" db="EMBL/GenBank/DDBJ databases">
        <authorList>
            <person name="Nowell W R."/>
        </authorList>
    </citation>
    <scope>NUCLEOTIDE SEQUENCE</scope>
</reference>
<evidence type="ECO:0000259" key="3">
    <source>
        <dbReference type="Pfam" id="PF21521"/>
    </source>
</evidence>
<protein>
    <recommendedName>
        <fullName evidence="3">Myosin VI lever arm domain-containing protein</fullName>
    </recommendedName>
</protein>
<evidence type="ECO:0000256" key="2">
    <source>
        <dbReference type="SAM" id="MobiDB-lite"/>
    </source>
</evidence>
<evidence type="ECO:0000313" key="5">
    <source>
        <dbReference type="EMBL" id="CAF1510377.1"/>
    </source>
</evidence>
<dbReference type="Proteomes" id="UP000663870">
    <property type="component" value="Unassembled WGS sequence"/>
</dbReference>
<feature type="domain" description="Myosin VI lever arm" evidence="3">
    <location>
        <begin position="10"/>
        <end position="132"/>
    </location>
</feature>
<feature type="region of interest" description="Disordered" evidence="2">
    <location>
        <begin position="313"/>
        <end position="347"/>
    </location>
</feature>
<proteinExistence type="predicted"/>
<sequence length="347" mass="41084">MPPVHYVTIPKVEKRVLWARWKKAQWCVLSVIKLTNKILYRRQCLIEIQKRVRMRLVYKRHAPRIRGLIKVKALLEQVASMENIVGQMKVNKEQVYKQVHQLRQQIDQLINEITNTSISETNIDDACDDLVSCIGHEFRRLQQALDDQVTKEEEEVVKKIAMELEREKNKILAIEIRLEQEKEEFRQCSAIAQRQKAEEQFQGKLTAEETKCQKEHQAKESDEEPHLAELNERERCDYDIARRLALETGDKADLPHLIRTRRPVSVQKYDLSKYTYHQLRDLISTSCDFELLEAYQEELHLRLKTYERWLSKDENTKNPSAPDNNIDEDEERDPKDILNNGKFNPVI</sequence>
<dbReference type="EMBL" id="CAJNOH010000255">
    <property type="protein sequence ID" value="CAF0970423.1"/>
    <property type="molecule type" value="Genomic_DNA"/>
</dbReference>